<gene>
    <name evidence="2" type="ORF">PACLA_8A011804</name>
</gene>
<name>A0A6S7LVR3_PARCT</name>
<protein>
    <submittedName>
        <fullName evidence="2">Uncharacterized protein</fullName>
    </submittedName>
</protein>
<dbReference type="Proteomes" id="UP001152795">
    <property type="component" value="Unassembled WGS sequence"/>
</dbReference>
<feature type="non-terminal residue" evidence="2">
    <location>
        <position position="1"/>
    </location>
</feature>
<evidence type="ECO:0000313" key="2">
    <source>
        <dbReference type="EMBL" id="CAB4045569.1"/>
    </source>
</evidence>
<feature type="region of interest" description="Disordered" evidence="1">
    <location>
        <begin position="1"/>
        <end position="142"/>
    </location>
</feature>
<feature type="compositionally biased region" description="Low complexity" evidence="1">
    <location>
        <begin position="27"/>
        <end position="38"/>
    </location>
</feature>
<feature type="non-terminal residue" evidence="2">
    <location>
        <position position="142"/>
    </location>
</feature>
<organism evidence="2 3">
    <name type="scientific">Paramuricea clavata</name>
    <name type="common">Red gorgonian</name>
    <name type="synonym">Violescent sea-whip</name>
    <dbReference type="NCBI Taxonomy" id="317549"/>
    <lineage>
        <taxon>Eukaryota</taxon>
        <taxon>Metazoa</taxon>
        <taxon>Cnidaria</taxon>
        <taxon>Anthozoa</taxon>
        <taxon>Octocorallia</taxon>
        <taxon>Malacalcyonacea</taxon>
        <taxon>Plexauridae</taxon>
        <taxon>Paramuricea</taxon>
    </lineage>
</organism>
<keyword evidence="3" id="KW-1185">Reference proteome</keyword>
<proteinExistence type="predicted"/>
<dbReference type="EMBL" id="CACRXK020040356">
    <property type="protein sequence ID" value="CAB4045569.1"/>
    <property type="molecule type" value="Genomic_DNA"/>
</dbReference>
<evidence type="ECO:0000256" key="1">
    <source>
        <dbReference type="SAM" id="MobiDB-lite"/>
    </source>
</evidence>
<feature type="compositionally biased region" description="Basic and acidic residues" evidence="1">
    <location>
        <begin position="60"/>
        <end position="69"/>
    </location>
</feature>
<dbReference type="AlphaFoldDB" id="A0A6S7LVR3"/>
<accession>A0A6S7LVR3</accession>
<feature type="compositionally biased region" description="Polar residues" evidence="1">
    <location>
        <begin position="108"/>
        <end position="142"/>
    </location>
</feature>
<sequence>EEERAPLQNEKKGEPTFDQLNWGKAVSLSKPMSSSSPLATNHITKEVNLPSEPNNSGSDNKVDSGENHAFEFNVNEANSEEPINVAGSSCDDYSNCKDVPMHDRTSEESSTNEYPESSADNGESVNVTSIESTVQNTEISND</sequence>
<comment type="caution">
    <text evidence="2">The sequence shown here is derived from an EMBL/GenBank/DDBJ whole genome shotgun (WGS) entry which is preliminary data.</text>
</comment>
<evidence type="ECO:0000313" key="3">
    <source>
        <dbReference type="Proteomes" id="UP001152795"/>
    </source>
</evidence>
<reference evidence="2" key="1">
    <citation type="submission" date="2020-04" db="EMBL/GenBank/DDBJ databases">
        <authorList>
            <person name="Alioto T."/>
            <person name="Alioto T."/>
            <person name="Gomez Garrido J."/>
        </authorList>
    </citation>
    <scope>NUCLEOTIDE SEQUENCE</scope>
    <source>
        <strain evidence="2">A484AB</strain>
    </source>
</reference>